<dbReference type="Gene3D" id="1.50.10.10">
    <property type="match status" value="1"/>
</dbReference>
<dbReference type="SUPFAM" id="SSF48208">
    <property type="entry name" value="Six-hairpin glycosidases"/>
    <property type="match status" value="1"/>
</dbReference>
<comment type="caution">
    <text evidence="2">The sequence shown here is derived from an EMBL/GenBank/DDBJ whole genome shotgun (WGS) entry which is preliminary data.</text>
</comment>
<reference evidence="3" key="1">
    <citation type="journal article" date="2019" name="Int. J. Syst. Evol. Microbiol.">
        <title>The Global Catalogue of Microorganisms (GCM) 10K type strain sequencing project: providing services to taxonomists for standard genome sequencing and annotation.</title>
        <authorList>
            <consortium name="The Broad Institute Genomics Platform"/>
            <consortium name="The Broad Institute Genome Sequencing Center for Infectious Disease"/>
            <person name="Wu L."/>
            <person name="Ma J."/>
        </authorList>
    </citation>
    <scope>NUCLEOTIDE SEQUENCE [LARGE SCALE GENOMIC DNA]</scope>
    <source>
        <strain evidence="3">CGMCC 4.7645</strain>
    </source>
</reference>
<evidence type="ECO:0000313" key="3">
    <source>
        <dbReference type="Proteomes" id="UP001597417"/>
    </source>
</evidence>
<dbReference type="InterPro" id="IPR005195">
    <property type="entry name" value="Glyco_hydro_65_M"/>
</dbReference>
<dbReference type="Pfam" id="PF03632">
    <property type="entry name" value="Glyco_hydro_65m"/>
    <property type="match status" value="1"/>
</dbReference>
<organism evidence="2 3">
    <name type="scientific">Amycolatopsis pigmentata</name>
    <dbReference type="NCBI Taxonomy" id="450801"/>
    <lineage>
        <taxon>Bacteria</taxon>
        <taxon>Bacillati</taxon>
        <taxon>Actinomycetota</taxon>
        <taxon>Actinomycetes</taxon>
        <taxon>Pseudonocardiales</taxon>
        <taxon>Pseudonocardiaceae</taxon>
        <taxon>Amycolatopsis</taxon>
    </lineage>
</organism>
<sequence>MYCQTTGDQEFLSDYGAELMLEIARFWASIAHYNPERGRFEIHGVMGRRIP</sequence>
<dbReference type="PANTHER" id="PTHR11051">
    <property type="entry name" value="GLYCOSYL HYDROLASE-RELATED"/>
    <property type="match status" value="1"/>
</dbReference>
<dbReference type="InterPro" id="IPR012341">
    <property type="entry name" value="6hp_glycosidase-like_sf"/>
</dbReference>
<dbReference type="Proteomes" id="UP001597417">
    <property type="component" value="Unassembled WGS sequence"/>
</dbReference>
<evidence type="ECO:0000313" key="2">
    <source>
        <dbReference type="EMBL" id="MFD2414949.1"/>
    </source>
</evidence>
<accession>A0ABW5FJN9</accession>
<protein>
    <recommendedName>
        <fullName evidence="1">Glycoside hydrolase family 65 central catalytic domain-containing protein</fullName>
    </recommendedName>
</protein>
<dbReference type="PANTHER" id="PTHR11051:SF8">
    <property type="entry name" value="PROTEIN-GLUCOSYLGALACTOSYLHYDROXYLYSINE GLUCOSIDASE"/>
    <property type="match status" value="1"/>
</dbReference>
<dbReference type="EMBL" id="JBHUKR010000002">
    <property type="protein sequence ID" value="MFD2414949.1"/>
    <property type="molecule type" value="Genomic_DNA"/>
</dbReference>
<feature type="domain" description="Glycoside hydrolase family 65 central catalytic" evidence="1">
    <location>
        <begin position="2"/>
        <end position="47"/>
    </location>
</feature>
<name>A0ABW5FJN9_9PSEU</name>
<proteinExistence type="predicted"/>
<keyword evidence="3" id="KW-1185">Reference proteome</keyword>
<evidence type="ECO:0000259" key="1">
    <source>
        <dbReference type="Pfam" id="PF03632"/>
    </source>
</evidence>
<dbReference type="InterPro" id="IPR008928">
    <property type="entry name" value="6-hairpin_glycosidase_sf"/>
</dbReference>
<dbReference type="RefSeq" id="WP_378260272.1">
    <property type="nucleotide sequence ID" value="NZ_JBHUKR010000002.1"/>
</dbReference>
<gene>
    <name evidence="2" type="ORF">ACFSXZ_01260</name>
</gene>